<keyword evidence="4" id="KW-0472">Membrane</keyword>
<protein>
    <submittedName>
        <fullName evidence="8">RING/U-box protein</fullName>
    </submittedName>
</protein>
<dbReference type="IntAct" id="A0A1D6PC95">
    <property type="interactions" value="1"/>
</dbReference>
<dbReference type="GO" id="GO:0008270">
    <property type="term" value="F:zinc ion binding"/>
    <property type="evidence" value="ECO:0007669"/>
    <property type="project" value="UniProtKB-KW"/>
</dbReference>
<dbReference type="GO" id="GO:0005778">
    <property type="term" value="C:peroxisomal membrane"/>
    <property type="evidence" value="ECO:0007669"/>
    <property type="project" value="UniProtKB-SubCell"/>
</dbReference>
<dbReference type="InterPro" id="IPR017907">
    <property type="entry name" value="Znf_RING_CS"/>
</dbReference>
<evidence type="ECO:0000256" key="1">
    <source>
        <dbReference type="ARBA" id="ARBA00022723"/>
    </source>
</evidence>
<feature type="compositionally biased region" description="Acidic residues" evidence="7">
    <location>
        <begin position="449"/>
        <end position="492"/>
    </location>
</feature>
<dbReference type="SUPFAM" id="SSF57903">
    <property type="entry name" value="FYVE/PHD zinc finger"/>
    <property type="match status" value="1"/>
</dbReference>
<evidence type="ECO:0000256" key="2">
    <source>
        <dbReference type="ARBA" id="ARBA00022771"/>
    </source>
</evidence>
<accession>A0A1D6PC95</accession>
<dbReference type="InterPro" id="IPR001841">
    <property type="entry name" value="Znf_RING"/>
</dbReference>
<gene>
    <name evidence="8" type="ORF">ZEAMMB73_Zm00001d047676</name>
</gene>
<feature type="region of interest" description="Disordered" evidence="7">
    <location>
        <begin position="172"/>
        <end position="675"/>
    </location>
</feature>
<reference evidence="8" key="1">
    <citation type="submission" date="2015-12" db="EMBL/GenBank/DDBJ databases">
        <title>Update maize B73 reference genome by single molecule sequencing technologies.</title>
        <authorList>
            <consortium name="Maize Genome Sequencing Project"/>
            <person name="Ware D."/>
        </authorList>
    </citation>
    <scope>NUCLEOTIDE SEQUENCE</scope>
    <source>
        <tissue evidence="8">Seedling</tissue>
    </source>
</reference>
<sequence length="1041" mass="117392">MRPRQRFDRRIKHAIAASSVCGPAPVFYRLDAKVNAGRHGLHRAPQSYAGRTPVRGRGRRSPTGPRLPRPPRRRRQAPQDLPLRHAPRTRRWGPGASARLKSFESSVVLSRKGFRLGKFVQSLRAHPHLPPALALLAYGSEGVYYFVEQFVWLAKAGILPAHLLAKLLLKPEGMGTGEGSPPARRGISGRRRRWPDEDDDEYVLEEEEEEDYVEELSASSAGEEGVDSDAEYQEAEEEDEIEKPRPKRPAKGITSSAGERGLDSDAEYQEAEEDDEIEPPRLKRPAKGSTSSAGEEGLDSDAEYQEAEEDEMETPRPKRPAKDSTSSAGEDGLDSDAEYQEAEEEDDDEIETPRPKRRAKGSNRVRKGKVDLAAARSRRRKYEEDEDYEEEVDEDDEVEEEYHDDLEEVEEEEEVAPQRPKSIVKCGARGRNVKLSLAAKRSHQRKQEDDEDMDFDPELDDEEVEIDEDIDFDPDVDGDEEDEYQDEEEEELVPARARKVTVKNPVKRKSISKRRTPKKKKKNRGSKVSRRKGASAKVKKSAPVRRRRKRSVIDDYEDEDVDDDDDDDFIVDDEVIVNRHPKKKARIGSGRETVVDPQVSIEEETWPDLESDSSDFEFATSDEEPNNVETPVAEQTTVRKGRKKRISESESSSDSEFVVSGKELEELREPEPPKAAPNLHVSLRRICITRHGEGKGKEKQEQEEAGKPICGICLSEELRATVQGVLNCCSHYFCFACIMEWSRVESRCPLCKQRFTTITKSSKVDLGLGVRKAVVKVEERDQVYQPTEEEIRRWLDPYENVVCIECNQGGDDNLMLLCDICDSSAHTYCVGLGREVPEGNWYCGGCRLGDEGPSYTGIQRTVAYERQNYRSHVGSSVSFGMAVPGGTFERPSSINPRHSFQGIDLNLSPREFPGESHPAESQVSTDSVSTPTGRAGRTISGRRELQRYIQSLFRPSLPSRPDTYHNIAQNSGGVSRNEPNRWNFPSSSEANTSQNLPDGIQNHHSDLPFVQAHSNFAPFMSPDGDDFQQIEGVKSNLRNMQ</sequence>
<dbReference type="PANTHER" id="PTHR47177:SF3">
    <property type="entry name" value="F18C1.6 PROTEIN"/>
    <property type="match status" value="1"/>
</dbReference>
<dbReference type="Gene3D" id="3.30.40.10">
    <property type="entry name" value="Zinc/RING finger domain, C3HC4 (zinc finger)"/>
    <property type="match status" value="2"/>
</dbReference>
<evidence type="ECO:0000256" key="5">
    <source>
        <dbReference type="ARBA" id="ARBA00023140"/>
    </source>
</evidence>
<evidence type="ECO:0000256" key="6">
    <source>
        <dbReference type="ARBA" id="ARBA00046271"/>
    </source>
</evidence>
<dbReference type="InterPro" id="IPR019787">
    <property type="entry name" value="Znf_PHD-finger"/>
</dbReference>
<dbReference type="CDD" id="cd16574">
    <property type="entry name" value="RING-HC_Topors"/>
    <property type="match status" value="1"/>
</dbReference>
<feature type="compositionally biased region" description="Acidic residues" evidence="7">
    <location>
        <begin position="601"/>
        <end position="626"/>
    </location>
</feature>
<proteinExistence type="predicted"/>
<feature type="compositionally biased region" description="Acidic residues" evidence="7">
    <location>
        <begin position="224"/>
        <end position="241"/>
    </location>
</feature>
<evidence type="ECO:0000256" key="3">
    <source>
        <dbReference type="ARBA" id="ARBA00022833"/>
    </source>
</evidence>
<feature type="compositionally biased region" description="Basic residues" evidence="7">
    <location>
        <begin position="496"/>
        <end position="550"/>
    </location>
</feature>
<feature type="region of interest" description="Disordered" evidence="7">
    <location>
        <begin position="890"/>
        <end position="941"/>
    </location>
</feature>
<dbReference type="STRING" id="4577.A0A1D6PC95"/>
<dbReference type="SMART" id="SM00249">
    <property type="entry name" value="PHD"/>
    <property type="match status" value="1"/>
</dbReference>
<keyword evidence="1" id="KW-0479">Metal-binding</keyword>
<dbReference type="PROSITE" id="PS00518">
    <property type="entry name" value="ZF_RING_1"/>
    <property type="match status" value="1"/>
</dbReference>
<evidence type="ECO:0000313" key="8">
    <source>
        <dbReference type="EMBL" id="AQL07252.1"/>
    </source>
</evidence>
<evidence type="ECO:0000256" key="7">
    <source>
        <dbReference type="SAM" id="MobiDB-lite"/>
    </source>
</evidence>
<comment type="subcellular location">
    <subcellularLocation>
        <location evidence="6">Peroxisome membrane</location>
    </subcellularLocation>
</comment>
<dbReference type="InParanoid" id="A0A1D6PC95"/>
<feature type="compositionally biased region" description="Basic and acidic residues" evidence="7">
    <location>
        <begin position="313"/>
        <end position="322"/>
    </location>
</feature>
<feature type="compositionally biased region" description="Acidic residues" evidence="7">
    <location>
        <begin position="554"/>
        <end position="575"/>
    </location>
</feature>
<feature type="compositionally biased region" description="Basic and acidic residues" evidence="7">
    <location>
        <begin position="662"/>
        <end position="672"/>
    </location>
</feature>
<keyword evidence="2" id="KW-0863">Zinc-finger</keyword>
<dbReference type="PANTHER" id="PTHR47177">
    <property type="entry name" value="F18C1.6 PROTEIN"/>
    <property type="match status" value="1"/>
</dbReference>
<name>A0A1D6PC95_MAIZE</name>
<feature type="region of interest" description="Disordered" evidence="7">
    <location>
        <begin position="38"/>
        <end position="96"/>
    </location>
</feature>
<dbReference type="InterPro" id="IPR008733">
    <property type="entry name" value="PEX11"/>
</dbReference>
<keyword evidence="3" id="KW-0862">Zinc</keyword>
<feature type="compositionally biased region" description="Polar residues" evidence="7">
    <location>
        <begin position="983"/>
        <end position="996"/>
    </location>
</feature>
<dbReference type="Pfam" id="PF05648">
    <property type="entry name" value="PEX11"/>
    <property type="match status" value="1"/>
</dbReference>
<feature type="compositionally biased region" description="Acidic residues" evidence="7">
    <location>
        <begin position="296"/>
        <end position="312"/>
    </location>
</feature>
<dbReference type="InterPro" id="IPR058746">
    <property type="entry name" value="Znf_RING-type_Topors"/>
</dbReference>
<organism evidence="8">
    <name type="scientific">Zea mays</name>
    <name type="common">Maize</name>
    <dbReference type="NCBI Taxonomy" id="4577"/>
    <lineage>
        <taxon>Eukaryota</taxon>
        <taxon>Viridiplantae</taxon>
        <taxon>Streptophyta</taxon>
        <taxon>Embryophyta</taxon>
        <taxon>Tracheophyta</taxon>
        <taxon>Spermatophyta</taxon>
        <taxon>Magnoliopsida</taxon>
        <taxon>Liliopsida</taxon>
        <taxon>Poales</taxon>
        <taxon>Poaceae</taxon>
        <taxon>PACMAD clade</taxon>
        <taxon>Panicoideae</taxon>
        <taxon>Andropogonodae</taxon>
        <taxon>Andropogoneae</taxon>
        <taxon>Tripsacinae</taxon>
        <taxon>Zea</taxon>
    </lineage>
</organism>
<dbReference type="SMART" id="SM00184">
    <property type="entry name" value="RING"/>
    <property type="match status" value="1"/>
</dbReference>
<feature type="compositionally biased region" description="Polar residues" evidence="7">
    <location>
        <begin position="627"/>
        <end position="638"/>
    </location>
</feature>
<dbReference type="GO" id="GO:0016559">
    <property type="term" value="P:peroxisome fission"/>
    <property type="evidence" value="ECO:0007669"/>
    <property type="project" value="InterPro"/>
</dbReference>
<dbReference type="InterPro" id="IPR011011">
    <property type="entry name" value="Znf_FYVE_PHD"/>
</dbReference>
<feature type="compositionally biased region" description="Acidic residues" evidence="7">
    <location>
        <begin position="264"/>
        <end position="277"/>
    </location>
</feature>
<dbReference type="InterPro" id="IPR013083">
    <property type="entry name" value="Znf_RING/FYVE/PHD"/>
</dbReference>
<dbReference type="ExpressionAtlas" id="A0A1D6PC95">
    <property type="expression patterns" value="baseline and differential"/>
</dbReference>
<feature type="compositionally biased region" description="Acidic residues" evidence="7">
    <location>
        <begin position="331"/>
        <end position="350"/>
    </location>
</feature>
<evidence type="ECO:0000256" key="4">
    <source>
        <dbReference type="ARBA" id="ARBA00023136"/>
    </source>
</evidence>
<dbReference type="Pfam" id="PF13639">
    <property type="entry name" value="zf-RING_2"/>
    <property type="match status" value="1"/>
</dbReference>
<dbReference type="PROSITE" id="PS50089">
    <property type="entry name" value="ZF_RING_2"/>
    <property type="match status" value="1"/>
</dbReference>
<feature type="region of interest" description="Disordered" evidence="7">
    <location>
        <begin position="953"/>
        <end position="1005"/>
    </location>
</feature>
<feature type="compositionally biased region" description="Acidic residues" evidence="7">
    <location>
        <begin position="384"/>
        <end position="415"/>
    </location>
</feature>
<dbReference type="AlphaFoldDB" id="A0A1D6PC95"/>
<dbReference type="Pfam" id="PF00628">
    <property type="entry name" value="PHD"/>
    <property type="match status" value="1"/>
</dbReference>
<feature type="compositionally biased region" description="Polar residues" evidence="7">
    <location>
        <begin position="919"/>
        <end position="932"/>
    </location>
</feature>
<feature type="compositionally biased region" description="Acidic residues" evidence="7">
    <location>
        <begin position="196"/>
        <end position="214"/>
    </location>
</feature>
<keyword evidence="5" id="KW-0576">Peroxisome</keyword>
<dbReference type="PROSITE" id="PS50016">
    <property type="entry name" value="ZF_PHD_2"/>
    <property type="match status" value="1"/>
</dbReference>
<dbReference type="SUPFAM" id="SSF57850">
    <property type="entry name" value="RING/U-box"/>
    <property type="match status" value="1"/>
</dbReference>
<dbReference type="EMBL" id="CM000785">
    <property type="protein sequence ID" value="AQL07252.1"/>
    <property type="molecule type" value="Genomic_DNA"/>
</dbReference>
<feature type="compositionally biased region" description="Basic residues" evidence="7">
    <location>
        <begin position="355"/>
        <end position="367"/>
    </location>
</feature>
<dbReference type="InterPro" id="IPR001965">
    <property type="entry name" value="Znf_PHD"/>
</dbReference>